<feature type="domain" description="DSBA-like thioredoxin" evidence="1">
    <location>
        <begin position="3"/>
        <end position="204"/>
    </location>
</feature>
<name>A0A6V8SKX4_9CLOT</name>
<comment type="caution">
    <text evidence="2">The sequence shown here is derived from an EMBL/GenBank/DDBJ whole genome shotgun (WGS) entry which is preliminary data.</text>
</comment>
<accession>A0A6V8SKX4</accession>
<gene>
    <name evidence="2" type="ORF">bsdtw1_03539</name>
</gene>
<dbReference type="EMBL" id="BLZR01000001">
    <property type="protein sequence ID" value="GFP77411.1"/>
    <property type="molecule type" value="Genomic_DNA"/>
</dbReference>
<dbReference type="Pfam" id="PF01323">
    <property type="entry name" value="DSBA"/>
    <property type="match status" value="1"/>
</dbReference>
<dbReference type="SUPFAM" id="SSF52833">
    <property type="entry name" value="Thioredoxin-like"/>
    <property type="match status" value="1"/>
</dbReference>
<dbReference type="PANTHER" id="PTHR13887:SF41">
    <property type="entry name" value="THIOREDOXIN SUPERFAMILY PROTEIN"/>
    <property type="match status" value="1"/>
</dbReference>
<sequence length="241" mass="27453">MKIEIWSDFVCPFCYIGKRRLEMALDKFEYKDEVEITFRSFELDPSAQKKYDENIHQLIAKKYGIPVEQAKASNDQLVEQAKTLGLEYNFDTLIPTNTFDAHRLSHYGKSEGKMNELSERILKAYFTDSLDLSDHTVLSKLAGEVGLDSKKALEILSTDQYALDVRKDEERASALRISGVPFFVFNNKYAVSGAQSSDLFLDVLKKVRNEELSSPVIEFLTEKLDKDDSESNTCSDGKCEI</sequence>
<dbReference type="InterPro" id="IPR036249">
    <property type="entry name" value="Thioredoxin-like_sf"/>
</dbReference>
<reference evidence="2 3" key="1">
    <citation type="submission" date="2020-07" db="EMBL/GenBank/DDBJ databases">
        <title>A new beta-1,3-glucan-decomposing anaerobic bacterium isolated from anoxic soil subjected to biological soil disinfestation.</title>
        <authorList>
            <person name="Ueki A."/>
            <person name="Tonouchi A."/>
        </authorList>
    </citation>
    <scope>NUCLEOTIDE SEQUENCE [LARGE SCALE GENOMIC DNA]</scope>
    <source>
        <strain evidence="2 3">TW1</strain>
    </source>
</reference>
<proteinExistence type="predicted"/>
<dbReference type="Gene3D" id="3.40.30.10">
    <property type="entry name" value="Glutaredoxin"/>
    <property type="match status" value="1"/>
</dbReference>
<dbReference type="PANTHER" id="PTHR13887">
    <property type="entry name" value="GLUTATHIONE S-TRANSFERASE KAPPA"/>
    <property type="match status" value="1"/>
</dbReference>
<dbReference type="Proteomes" id="UP000580568">
    <property type="component" value="Unassembled WGS sequence"/>
</dbReference>
<dbReference type="GO" id="GO:0016491">
    <property type="term" value="F:oxidoreductase activity"/>
    <property type="evidence" value="ECO:0007669"/>
    <property type="project" value="InterPro"/>
</dbReference>
<dbReference type="InterPro" id="IPR001853">
    <property type="entry name" value="DSBA-like_thioredoxin_dom"/>
</dbReference>
<protein>
    <recommendedName>
        <fullName evidence="1">DSBA-like thioredoxin domain-containing protein</fullName>
    </recommendedName>
</protein>
<evidence type="ECO:0000313" key="2">
    <source>
        <dbReference type="EMBL" id="GFP77411.1"/>
    </source>
</evidence>
<dbReference type="AlphaFoldDB" id="A0A6V8SKX4"/>
<dbReference type="CDD" id="cd03024">
    <property type="entry name" value="DsbA_FrnE"/>
    <property type="match status" value="1"/>
</dbReference>
<evidence type="ECO:0000259" key="1">
    <source>
        <dbReference type="Pfam" id="PF01323"/>
    </source>
</evidence>
<dbReference type="RefSeq" id="WP_183278784.1">
    <property type="nucleotide sequence ID" value="NZ_BLZR01000001.1"/>
</dbReference>
<evidence type="ECO:0000313" key="3">
    <source>
        <dbReference type="Proteomes" id="UP000580568"/>
    </source>
</evidence>
<keyword evidence="3" id="KW-1185">Reference proteome</keyword>
<organism evidence="2 3">
    <name type="scientific">Clostridium fungisolvens</name>
    <dbReference type="NCBI Taxonomy" id="1604897"/>
    <lineage>
        <taxon>Bacteria</taxon>
        <taxon>Bacillati</taxon>
        <taxon>Bacillota</taxon>
        <taxon>Clostridia</taxon>
        <taxon>Eubacteriales</taxon>
        <taxon>Clostridiaceae</taxon>
        <taxon>Clostridium</taxon>
    </lineage>
</organism>